<accession>A0A0B4HSH2</accession>
<keyword evidence="2 3" id="KW-0040">ANK repeat</keyword>
<dbReference type="PROSITE" id="PS50088">
    <property type="entry name" value="ANK_REPEAT"/>
    <property type="match status" value="1"/>
</dbReference>
<dbReference type="SUPFAM" id="SSF48403">
    <property type="entry name" value="Ankyrin repeat"/>
    <property type="match status" value="1"/>
</dbReference>
<dbReference type="PANTHER" id="PTHR24189">
    <property type="entry name" value="MYOTROPHIN"/>
    <property type="match status" value="1"/>
</dbReference>
<reference evidence="4 5" key="1">
    <citation type="journal article" date="2014" name="Proc. Natl. Acad. Sci. U.S.A.">
        <title>Trajectory and genomic determinants of fungal-pathogen speciation and host adaptation.</title>
        <authorList>
            <person name="Hu X."/>
            <person name="Xiao G."/>
            <person name="Zheng P."/>
            <person name="Shang Y."/>
            <person name="Su Y."/>
            <person name="Zhang X."/>
            <person name="Liu X."/>
            <person name="Zhan S."/>
            <person name="St Leger R.J."/>
            <person name="Wang C."/>
        </authorList>
    </citation>
    <scope>NUCLEOTIDE SEQUENCE [LARGE SCALE GENOMIC DNA]</scope>
    <source>
        <strain evidence="4 5">ARSEF 977</strain>
    </source>
</reference>
<evidence type="ECO:0000313" key="5">
    <source>
        <dbReference type="Proteomes" id="UP000031192"/>
    </source>
</evidence>
<dbReference type="InterPro" id="IPR036770">
    <property type="entry name" value="Ankyrin_rpt-contain_sf"/>
</dbReference>
<evidence type="ECO:0000256" key="3">
    <source>
        <dbReference type="PROSITE-ProRule" id="PRU00023"/>
    </source>
</evidence>
<evidence type="ECO:0000313" key="4">
    <source>
        <dbReference type="EMBL" id="KID82429.1"/>
    </source>
</evidence>
<dbReference type="OrthoDB" id="5243355at2759"/>
<dbReference type="Pfam" id="PF12796">
    <property type="entry name" value="Ank_2"/>
    <property type="match status" value="1"/>
</dbReference>
<evidence type="ECO:0000256" key="2">
    <source>
        <dbReference type="ARBA" id="ARBA00023043"/>
    </source>
</evidence>
<dbReference type="SMART" id="SM00248">
    <property type="entry name" value="ANK"/>
    <property type="match status" value="4"/>
</dbReference>
<dbReference type="HOGENOM" id="CLU_1326668_0_0_1"/>
<feature type="repeat" description="ANK" evidence="3">
    <location>
        <begin position="129"/>
        <end position="162"/>
    </location>
</feature>
<keyword evidence="5" id="KW-1185">Reference proteome</keyword>
<dbReference type="Gene3D" id="1.25.40.20">
    <property type="entry name" value="Ankyrin repeat-containing domain"/>
    <property type="match status" value="1"/>
</dbReference>
<sequence>MTARFGHASTARVLLSRDARTDVLKSNRPGEAPCALPPGMGNWNPALVNERLERKPRLDGIDTQSGMTFEQAARREPRIVKLLLDAGANPESTNRSGNSLINSTVIGSHRDVVGMLIDRMANIHHPDGSGRTPIRAAVGQVRNAALIRLLADSGANLSETDSNGSNLLHVAINGPPEIIKILLEFGKSIGLHRRESKRRASLLSCQG</sequence>
<name>A0A0B4HSH2_METGA</name>
<keyword evidence="1" id="KW-0677">Repeat</keyword>
<dbReference type="EMBL" id="AZNH01000088">
    <property type="protein sequence ID" value="KID82429.1"/>
    <property type="molecule type" value="Genomic_DNA"/>
</dbReference>
<dbReference type="Pfam" id="PF00023">
    <property type="entry name" value="Ank"/>
    <property type="match status" value="1"/>
</dbReference>
<comment type="caution">
    <text evidence="4">The sequence shown here is derived from an EMBL/GenBank/DDBJ whole genome shotgun (WGS) entry which is preliminary data.</text>
</comment>
<dbReference type="InterPro" id="IPR002110">
    <property type="entry name" value="Ankyrin_rpt"/>
</dbReference>
<dbReference type="PANTHER" id="PTHR24189:SF50">
    <property type="entry name" value="ANKYRIN REPEAT AND SOCS BOX PROTEIN 2"/>
    <property type="match status" value="1"/>
</dbReference>
<protein>
    <submittedName>
        <fullName evidence="4">Ankyrin</fullName>
    </submittedName>
</protein>
<proteinExistence type="predicted"/>
<organism evidence="4 5">
    <name type="scientific">Metarhizium guizhouense (strain ARSEF 977)</name>
    <dbReference type="NCBI Taxonomy" id="1276136"/>
    <lineage>
        <taxon>Eukaryota</taxon>
        <taxon>Fungi</taxon>
        <taxon>Dikarya</taxon>
        <taxon>Ascomycota</taxon>
        <taxon>Pezizomycotina</taxon>
        <taxon>Sordariomycetes</taxon>
        <taxon>Hypocreomycetidae</taxon>
        <taxon>Hypocreales</taxon>
        <taxon>Clavicipitaceae</taxon>
        <taxon>Metarhizium</taxon>
    </lineage>
</organism>
<dbReference type="Proteomes" id="UP000031192">
    <property type="component" value="Unassembled WGS sequence"/>
</dbReference>
<dbReference type="AlphaFoldDB" id="A0A0B4HSH2"/>
<gene>
    <name evidence="4" type="ORF">MGU_10276</name>
</gene>
<evidence type="ECO:0000256" key="1">
    <source>
        <dbReference type="ARBA" id="ARBA00022737"/>
    </source>
</evidence>
<dbReference type="InterPro" id="IPR050745">
    <property type="entry name" value="Multifunctional_regulatory"/>
</dbReference>